<reference evidence="5" key="1">
    <citation type="submission" date="2016-06" db="UniProtKB">
        <authorList>
            <consortium name="WormBaseParasite"/>
        </authorList>
    </citation>
    <scope>IDENTIFICATION</scope>
</reference>
<dbReference type="WBParaSite" id="ECPE_0000381301-mRNA-1">
    <property type="protein sequence ID" value="ECPE_0000381301-mRNA-1"/>
    <property type="gene ID" value="ECPE_0000381301"/>
</dbReference>
<feature type="chain" id="PRO_5043137916" evidence="2">
    <location>
        <begin position="26"/>
        <end position="418"/>
    </location>
</feature>
<evidence type="ECO:0000313" key="4">
    <source>
        <dbReference type="Proteomes" id="UP000272942"/>
    </source>
</evidence>
<dbReference type="AlphaFoldDB" id="A0A183AA23"/>
<reference evidence="3 4" key="2">
    <citation type="submission" date="2018-11" db="EMBL/GenBank/DDBJ databases">
        <authorList>
            <consortium name="Pathogen Informatics"/>
        </authorList>
    </citation>
    <scope>NUCLEOTIDE SEQUENCE [LARGE SCALE GENOMIC DNA]</scope>
    <source>
        <strain evidence="3 4">Egypt</strain>
    </source>
</reference>
<keyword evidence="4" id="KW-1185">Reference proteome</keyword>
<evidence type="ECO:0000313" key="5">
    <source>
        <dbReference type="WBParaSite" id="ECPE_0000381301-mRNA-1"/>
    </source>
</evidence>
<name>A0A183AA23_9TREM</name>
<feature type="region of interest" description="Disordered" evidence="1">
    <location>
        <begin position="205"/>
        <end position="231"/>
    </location>
</feature>
<dbReference type="EMBL" id="UZAN01040710">
    <property type="protein sequence ID" value="VDP70653.1"/>
    <property type="molecule type" value="Genomic_DNA"/>
</dbReference>
<dbReference type="Proteomes" id="UP000272942">
    <property type="component" value="Unassembled WGS sequence"/>
</dbReference>
<accession>A0A183AA23</accession>
<feature type="signal peptide" evidence="2">
    <location>
        <begin position="1"/>
        <end position="25"/>
    </location>
</feature>
<evidence type="ECO:0000256" key="1">
    <source>
        <dbReference type="SAM" id="MobiDB-lite"/>
    </source>
</evidence>
<feature type="compositionally biased region" description="Polar residues" evidence="1">
    <location>
        <begin position="222"/>
        <end position="231"/>
    </location>
</feature>
<gene>
    <name evidence="3" type="ORF">ECPE_LOCUS3808</name>
</gene>
<protein>
    <submittedName>
        <fullName evidence="3 5">Uncharacterized protein</fullName>
    </submittedName>
</protein>
<evidence type="ECO:0000256" key="2">
    <source>
        <dbReference type="SAM" id="SignalP"/>
    </source>
</evidence>
<organism evidence="5">
    <name type="scientific">Echinostoma caproni</name>
    <dbReference type="NCBI Taxonomy" id="27848"/>
    <lineage>
        <taxon>Eukaryota</taxon>
        <taxon>Metazoa</taxon>
        <taxon>Spiralia</taxon>
        <taxon>Lophotrochozoa</taxon>
        <taxon>Platyhelminthes</taxon>
        <taxon>Trematoda</taxon>
        <taxon>Digenea</taxon>
        <taxon>Plagiorchiida</taxon>
        <taxon>Echinostomata</taxon>
        <taxon>Echinostomatoidea</taxon>
        <taxon>Echinostomatidae</taxon>
        <taxon>Echinostoma</taxon>
    </lineage>
</organism>
<keyword evidence="2" id="KW-0732">Signal</keyword>
<evidence type="ECO:0000313" key="3">
    <source>
        <dbReference type="EMBL" id="VDP70653.1"/>
    </source>
</evidence>
<sequence>MARSYLTLTILIAVLVINMFSLNEPKQTVNENREPTNANVVNQNDMVKNGSPGEEITHRTESSVDVEFYIWDRDEDVNKQAEYAASEDQTIRLGYRIQINGFRCFTAVRIKCHANEGVRLENMKVTAVGPGTNSSSGADNNSLSAQNEFERCVDLGDLCATGNADSWISEIALCNRTFNEIRFGDNCLVELNEVKSISQFDDTGRNKLQITPNKTDEKNSQHDGTGNQSNITISVRMSDAEKEQNNTYFNLTFRVEDKLCGENLEFEIEAQAEYEAVLNIKTQAKKSDVYPRDNVTFVLRVAQNQDSQLECKAVRVTLHHSEWIKSVKISNSSNQLLLNITQSHRLTEIVIGKMHFSDEWQIMANEEFMDRFTLSNGDHVKTLPMKMQVVCVVYNHIPLVKDALFNATINITLYINKG</sequence>
<proteinExistence type="predicted"/>